<dbReference type="Proteomes" id="UP000824120">
    <property type="component" value="Chromosome 10"/>
</dbReference>
<dbReference type="EMBL" id="JACXVP010000010">
    <property type="protein sequence ID" value="KAG5581667.1"/>
    <property type="molecule type" value="Genomic_DNA"/>
</dbReference>
<dbReference type="GO" id="GO:0005634">
    <property type="term" value="C:nucleus"/>
    <property type="evidence" value="ECO:0007669"/>
    <property type="project" value="UniProtKB-SubCell"/>
</dbReference>
<dbReference type="PANTHER" id="PTHR46235">
    <property type="entry name" value="PHD FINGER-CONTAINING PROTEIN DDB_G0268158"/>
    <property type="match status" value="1"/>
</dbReference>
<dbReference type="InterPro" id="IPR013083">
    <property type="entry name" value="Znf_RING/FYVE/PHD"/>
</dbReference>
<name>A0A9J5X0Q3_SOLCO</name>
<evidence type="ECO:0000256" key="3">
    <source>
        <dbReference type="ARBA" id="ARBA00022771"/>
    </source>
</evidence>
<evidence type="ECO:0000259" key="7">
    <source>
        <dbReference type="SMART" id="SM00249"/>
    </source>
</evidence>
<dbReference type="InterPro" id="IPR001965">
    <property type="entry name" value="Znf_PHD"/>
</dbReference>
<dbReference type="InterPro" id="IPR022702">
    <property type="entry name" value="Cytosine_MeTrfase1_RFD"/>
</dbReference>
<dbReference type="GO" id="GO:0008270">
    <property type="term" value="F:zinc ion binding"/>
    <property type="evidence" value="ECO:0007669"/>
    <property type="project" value="UniProtKB-KW"/>
</dbReference>
<dbReference type="OrthoDB" id="21264at2759"/>
<keyword evidence="4" id="KW-0862">Zinc</keyword>
<evidence type="ECO:0000256" key="5">
    <source>
        <dbReference type="ARBA" id="ARBA00023242"/>
    </source>
</evidence>
<dbReference type="PANTHER" id="PTHR46235:SF13">
    <property type="entry name" value="EDM2-LIKE PROTEIN1"/>
    <property type="match status" value="1"/>
</dbReference>
<evidence type="ECO:0000256" key="2">
    <source>
        <dbReference type="ARBA" id="ARBA00022723"/>
    </source>
</evidence>
<comment type="caution">
    <text evidence="8">The sequence shown here is derived from an EMBL/GenBank/DDBJ whole genome shotgun (WGS) entry which is preliminary data.</text>
</comment>
<organism evidence="8 9">
    <name type="scientific">Solanum commersonii</name>
    <name type="common">Commerson's wild potato</name>
    <name type="synonym">Commerson's nightshade</name>
    <dbReference type="NCBI Taxonomy" id="4109"/>
    <lineage>
        <taxon>Eukaryota</taxon>
        <taxon>Viridiplantae</taxon>
        <taxon>Streptophyta</taxon>
        <taxon>Embryophyta</taxon>
        <taxon>Tracheophyta</taxon>
        <taxon>Spermatophyta</taxon>
        <taxon>Magnoliopsida</taxon>
        <taxon>eudicotyledons</taxon>
        <taxon>Gunneridae</taxon>
        <taxon>Pentapetalae</taxon>
        <taxon>asterids</taxon>
        <taxon>lamiids</taxon>
        <taxon>Solanales</taxon>
        <taxon>Solanaceae</taxon>
        <taxon>Solanoideae</taxon>
        <taxon>Solaneae</taxon>
        <taxon>Solanum</taxon>
    </lineage>
</organism>
<feature type="region of interest" description="Disordered" evidence="6">
    <location>
        <begin position="570"/>
        <end position="596"/>
    </location>
</feature>
<keyword evidence="5" id="KW-0539">Nucleus</keyword>
<comment type="subcellular location">
    <subcellularLocation>
        <location evidence="1">Nucleus</location>
    </subcellularLocation>
</comment>
<reference evidence="8 9" key="1">
    <citation type="submission" date="2020-09" db="EMBL/GenBank/DDBJ databases">
        <title>De no assembly of potato wild relative species, Solanum commersonii.</title>
        <authorList>
            <person name="Cho K."/>
        </authorList>
    </citation>
    <scope>NUCLEOTIDE SEQUENCE [LARGE SCALE GENOMIC DNA]</scope>
    <source>
        <strain evidence="8">LZ3.2</strain>
        <tissue evidence="8">Leaf</tissue>
    </source>
</reference>
<accession>A0A9J5X0Q3</accession>
<dbReference type="CDD" id="cd15565">
    <property type="entry name" value="PHD2_NSD"/>
    <property type="match status" value="1"/>
</dbReference>
<protein>
    <recommendedName>
        <fullName evidence="7">Zinc finger PHD-type domain-containing protein</fullName>
    </recommendedName>
</protein>
<dbReference type="AlphaFoldDB" id="A0A9J5X0Q3"/>
<dbReference type="Gene3D" id="3.30.40.10">
    <property type="entry name" value="Zinc/RING finger domain, C3HC4 (zinc finger)"/>
    <property type="match status" value="2"/>
</dbReference>
<feature type="domain" description="Zinc finger PHD-type" evidence="7">
    <location>
        <begin position="315"/>
        <end position="368"/>
    </location>
</feature>
<evidence type="ECO:0000313" key="9">
    <source>
        <dbReference type="Proteomes" id="UP000824120"/>
    </source>
</evidence>
<proteinExistence type="predicted"/>
<evidence type="ECO:0000256" key="6">
    <source>
        <dbReference type="SAM" id="MobiDB-lite"/>
    </source>
</evidence>
<dbReference type="CDD" id="cd15566">
    <property type="entry name" value="PHD3_NSD"/>
    <property type="match status" value="1"/>
</dbReference>
<sequence>MHRVVGKTQFHDRTASPRVRFFGVRWFDSPEVVGLIHWNCWSNSEGEMDGASPEKMEMRHWCWVTSSWDVWSLELEKNGKMGFIWVGTSKLLFMASSDEEGEIVPNCITNYHFVDSNGGVASFSILPLQWGEDDILGALNSEIFLRGTADDGLQPIYKKVLAWRFELSYALPEIHVLSKDKIWIKLLKPRTGYVDTIRTVLITVHFLHFVKKNPDTVGGIVWNYIGKSLSAHEVLPSKDDLLEHMPTIKEAARRDKDLSNSKSFDAFILETSRKRIHSYECNQAKKRPRFIIETDSDADSGGNDDAVEDEQFDHVCALCDDGGELLCCEGRCIRSFHPTVESGAESSCESLSYRNHQAIQTFLCKNCQYQRHQCFACGLLGSSDKLTGAEVFPCISATCGHFFHPKCVSELLHPGDKCQALELQKEIVAGESFTCPGHKCSVCKQGEDKKEYELQFAICRRCPRAYHRRCLPRCISFEPSHYDKNIQKRAWNDLLPRRILIYCMDHKIIPKIGTPKRDHIVFPHIDGKANSQSSGLPSGPVRMLSRRSKVLGALTETSFLHMKRTFEAGHNATEGGDSYGKGKQLKPPTQERGKSKVPLKLVCASQSTFSGKTVNVRPVMPVMKKTSITQQLADNEMKKRMMTLIKNSTSSFNVEEFINEQYRKCIDSNSQKNFTDKAITLGKVQCSVKAIQVALKKLDEGCSIEDAKAVCEPEILSQIFRWKKKLGSYLAPFLNGMRYTSFGRHFTKVDKLKEVVDRLRWYVQDGDTIVDFCCGSNDFSCLMKEELDRMGKTCQFRNFDLVQTKNDFNFEKRDWMTVGLRDLPEGSKLIMGFNPPFSTANEFISKALTFRPKLLIITVPKETKRLDKRKNPYDLIWEDDVILAGKSFYLPGSINVHNQQMEQWNIVSPPLYLWSRPDWTAKHKAVAMQHGHIRKSEAEGNIVNTGITNYLMQETHDCYGDFSDILTSCGDISSLLDDIPEISIDAEYNQNQHFGVPGQDMCYEGKDENETSPAEDMCIDMDLSTPTNSPLH</sequence>
<keyword evidence="9" id="KW-1185">Reference proteome</keyword>
<gene>
    <name evidence="8" type="ORF">H5410_052294</name>
</gene>
<dbReference type="Pfam" id="PF26055">
    <property type="entry name" value="Mtase_EDM2"/>
    <property type="match status" value="1"/>
</dbReference>
<keyword evidence="3" id="KW-0863">Zinc-finger</keyword>
<dbReference type="InterPro" id="IPR055198">
    <property type="entry name" value="NSD_PHD"/>
</dbReference>
<evidence type="ECO:0000256" key="1">
    <source>
        <dbReference type="ARBA" id="ARBA00004123"/>
    </source>
</evidence>
<keyword evidence="2" id="KW-0479">Metal-binding</keyword>
<dbReference type="Pfam" id="PF22908">
    <property type="entry name" value="PHD_NSD"/>
    <property type="match status" value="1"/>
</dbReference>
<dbReference type="InterPro" id="IPR058939">
    <property type="entry name" value="Mtase_EDM2"/>
</dbReference>
<feature type="domain" description="Zinc finger PHD-type" evidence="7">
    <location>
        <begin position="440"/>
        <end position="507"/>
    </location>
</feature>
<evidence type="ECO:0000313" key="8">
    <source>
        <dbReference type="EMBL" id="KAG5581667.1"/>
    </source>
</evidence>
<dbReference type="Pfam" id="PF12047">
    <property type="entry name" value="DNMT1-RFD"/>
    <property type="match status" value="1"/>
</dbReference>
<evidence type="ECO:0000256" key="4">
    <source>
        <dbReference type="ARBA" id="ARBA00022833"/>
    </source>
</evidence>
<dbReference type="SMART" id="SM00249">
    <property type="entry name" value="PHD"/>
    <property type="match status" value="3"/>
</dbReference>
<feature type="domain" description="Zinc finger PHD-type" evidence="7">
    <location>
        <begin position="373"/>
        <end position="439"/>
    </location>
</feature>